<name>N4WUK4_COCH4</name>
<evidence type="ECO:0000313" key="1">
    <source>
        <dbReference type="EMBL" id="ENI03125.1"/>
    </source>
</evidence>
<dbReference type="AlphaFoldDB" id="N4WUK4"/>
<keyword evidence="2" id="KW-1185">Reference proteome</keyword>
<reference evidence="1 2" key="1">
    <citation type="journal article" date="2012" name="PLoS Pathog.">
        <title>Diverse lifestyles and strategies of plant pathogenesis encoded in the genomes of eighteen Dothideomycetes fungi.</title>
        <authorList>
            <person name="Ohm R.A."/>
            <person name="Feau N."/>
            <person name="Henrissat B."/>
            <person name="Schoch C.L."/>
            <person name="Horwitz B.A."/>
            <person name="Barry K.W."/>
            <person name="Condon B.J."/>
            <person name="Copeland A.C."/>
            <person name="Dhillon B."/>
            <person name="Glaser F."/>
            <person name="Hesse C.N."/>
            <person name="Kosti I."/>
            <person name="LaButti K."/>
            <person name="Lindquist E.A."/>
            <person name="Lucas S."/>
            <person name="Salamov A.A."/>
            <person name="Bradshaw R.E."/>
            <person name="Ciuffetti L."/>
            <person name="Hamelin R.C."/>
            <person name="Kema G.H.J."/>
            <person name="Lawrence C."/>
            <person name="Scott J.A."/>
            <person name="Spatafora J.W."/>
            <person name="Turgeon B.G."/>
            <person name="de Wit P.J.G.M."/>
            <person name="Zhong S."/>
            <person name="Goodwin S.B."/>
            <person name="Grigoriev I.V."/>
        </authorList>
    </citation>
    <scope>NUCLEOTIDE SEQUENCE [LARGE SCALE GENOMIC DNA]</scope>
    <source>
        <strain evidence="2">C4 / ATCC 48331 / race T</strain>
    </source>
</reference>
<dbReference type="Proteomes" id="UP000012338">
    <property type="component" value="Unassembled WGS sequence"/>
</dbReference>
<protein>
    <submittedName>
        <fullName evidence="1">Uncharacterized protein</fullName>
    </submittedName>
</protein>
<gene>
    <name evidence="1" type="ORF">COCC4DRAFT_93524</name>
</gene>
<dbReference type="OrthoDB" id="3805621at2759"/>
<dbReference type="HOGENOM" id="CLU_2711522_0_0_1"/>
<sequence>ETGWSGQICRRPKCAESKRLLEHLLRKISELSSNAGNLAFEVHHYYHFCQQSEADPNRTHNYCSELHAESIPR</sequence>
<feature type="non-terminal residue" evidence="1">
    <location>
        <position position="1"/>
    </location>
</feature>
<accession>N4WUK4</accession>
<dbReference type="EMBL" id="KB733461">
    <property type="protein sequence ID" value="ENI03125.1"/>
    <property type="molecule type" value="Genomic_DNA"/>
</dbReference>
<feature type="non-terminal residue" evidence="1">
    <location>
        <position position="73"/>
    </location>
</feature>
<reference evidence="2" key="2">
    <citation type="journal article" date="2013" name="PLoS Genet.">
        <title>Comparative genome structure, secondary metabolite, and effector coding capacity across Cochliobolus pathogens.</title>
        <authorList>
            <person name="Condon B.J."/>
            <person name="Leng Y."/>
            <person name="Wu D."/>
            <person name="Bushley K.E."/>
            <person name="Ohm R.A."/>
            <person name="Otillar R."/>
            <person name="Martin J."/>
            <person name="Schackwitz W."/>
            <person name="Grimwood J."/>
            <person name="MohdZainudin N."/>
            <person name="Xue C."/>
            <person name="Wang R."/>
            <person name="Manning V.A."/>
            <person name="Dhillon B."/>
            <person name="Tu Z.J."/>
            <person name="Steffenson B.J."/>
            <person name="Salamov A."/>
            <person name="Sun H."/>
            <person name="Lowry S."/>
            <person name="LaButti K."/>
            <person name="Han J."/>
            <person name="Copeland A."/>
            <person name="Lindquist E."/>
            <person name="Barry K."/>
            <person name="Schmutz J."/>
            <person name="Baker S.E."/>
            <person name="Ciuffetti L.M."/>
            <person name="Grigoriev I.V."/>
            <person name="Zhong S."/>
            <person name="Turgeon B.G."/>
        </authorList>
    </citation>
    <scope>NUCLEOTIDE SEQUENCE [LARGE SCALE GENOMIC DNA]</scope>
    <source>
        <strain evidence="2">C4 / ATCC 48331 / race T</strain>
    </source>
</reference>
<organism evidence="1 2">
    <name type="scientific">Cochliobolus heterostrophus (strain C4 / ATCC 48331 / race T)</name>
    <name type="common">Southern corn leaf blight fungus</name>
    <name type="synonym">Bipolaris maydis</name>
    <dbReference type="NCBI Taxonomy" id="665024"/>
    <lineage>
        <taxon>Eukaryota</taxon>
        <taxon>Fungi</taxon>
        <taxon>Dikarya</taxon>
        <taxon>Ascomycota</taxon>
        <taxon>Pezizomycotina</taxon>
        <taxon>Dothideomycetes</taxon>
        <taxon>Pleosporomycetidae</taxon>
        <taxon>Pleosporales</taxon>
        <taxon>Pleosporineae</taxon>
        <taxon>Pleosporaceae</taxon>
        <taxon>Bipolaris</taxon>
    </lineage>
</organism>
<evidence type="ECO:0000313" key="2">
    <source>
        <dbReference type="Proteomes" id="UP000012338"/>
    </source>
</evidence>
<proteinExistence type="predicted"/>